<dbReference type="SUPFAM" id="SSF52096">
    <property type="entry name" value="ClpP/crotonase"/>
    <property type="match status" value="1"/>
</dbReference>
<proteinExistence type="predicted"/>
<evidence type="ECO:0000259" key="4">
    <source>
        <dbReference type="Pfam" id="PF16113"/>
    </source>
</evidence>
<name>A0A086XWY3_9RHOB</name>
<dbReference type="NCBIfam" id="NF004127">
    <property type="entry name" value="PRK05617.1"/>
    <property type="match status" value="1"/>
</dbReference>
<dbReference type="EC" id="3.1.2.4" evidence="2"/>
<dbReference type="PANTHER" id="PTHR43176">
    <property type="entry name" value="3-HYDROXYISOBUTYRYL-COA HYDROLASE-RELATED"/>
    <property type="match status" value="1"/>
</dbReference>
<dbReference type="Gene3D" id="3.90.226.10">
    <property type="entry name" value="2-enoyl-CoA Hydratase, Chain A, domain 1"/>
    <property type="match status" value="1"/>
</dbReference>
<dbReference type="InterPro" id="IPR045004">
    <property type="entry name" value="ECH_dom"/>
</dbReference>
<evidence type="ECO:0000256" key="1">
    <source>
        <dbReference type="ARBA" id="ARBA00001709"/>
    </source>
</evidence>
<dbReference type="Proteomes" id="UP000028824">
    <property type="component" value="Unassembled WGS sequence"/>
</dbReference>
<gene>
    <name evidence="5" type="ORF">CG50_02050</name>
</gene>
<dbReference type="CDD" id="cd06558">
    <property type="entry name" value="crotonase-like"/>
    <property type="match status" value="1"/>
</dbReference>
<dbReference type="GO" id="GO:0005829">
    <property type="term" value="C:cytosol"/>
    <property type="evidence" value="ECO:0007669"/>
    <property type="project" value="TreeGrafter"/>
</dbReference>
<reference evidence="5 6" key="1">
    <citation type="submission" date="2014-03" db="EMBL/GenBank/DDBJ databases">
        <title>Genome of Paenirhodobacter enshiensis DW2-9.</title>
        <authorList>
            <person name="Wang D."/>
            <person name="Wang G."/>
        </authorList>
    </citation>
    <scope>NUCLEOTIDE SEQUENCE [LARGE SCALE GENOMIC DNA]</scope>
    <source>
        <strain evidence="5 6">DW2-9</strain>
    </source>
</reference>
<feature type="domain" description="Enoyl-CoA hydratase/isomerase" evidence="4">
    <location>
        <begin position="14"/>
        <end position="332"/>
    </location>
</feature>
<evidence type="ECO:0000313" key="6">
    <source>
        <dbReference type="Proteomes" id="UP000028824"/>
    </source>
</evidence>
<dbReference type="STRING" id="1105367.CG50_02050"/>
<protein>
    <recommendedName>
        <fullName evidence="2">3-hydroxyisobutyryl-CoA hydrolase</fullName>
        <ecNumber evidence="2">3.1.2.4</ecNumber>
    </recommendedName>
</protein>
<dbReference type="GO" id="GO:0006574">
    <property type="term" value="P:L-valine catabolic process"/>
    <property type="evidence" value="ECO:0007669"/>
    <property type="project" value="TreeGrafter"/>
</dbReference>
<dbReference type="GO" id="GO:0003860">
    <property type="term" value="F:3-hydroxyisobutyryl-CoA hydrolase activity"/>
    <property type="evidence" value="ECO:0007669"/>
    <property type="project" value="UniProtKB-EC"/>
</dbReference>
<keyword evidence="3" id="KW-0378">Hydrolase</keyword>
<comment type="caution">
    <text evidence="5">The sequence shown here is derived from an EMBL/GenBank/DDBJ whole genome shotgun (WGS) entry which is preliminary data.</text>
</comment>
<keyword evidence="6" id="KW-1185">Reference proteome</keyword>
<evidence type="ECO:0000313" key="5">
    <source>
        <dbReference type="EMBL" id="KFI26533.1"/>
    </source>
</evidence>
<evidence type="ECO:0000256" key="3">
    <source>
        <dbReference type="ARBA" id="ARBA00022801"/>
    </source>
</evidence>
<dbReference type="eggNOG" id="COG1024">
    <property type="taxonomic scope" value="Bacteria"/>
</dbReference>
<comment type="catalytic activity">
    <reaction evidence="1">
        <text>3-hydroxy-2-methylpropanoyl-CoA + H2O = 3-hydroxy-2-methylpropanoate + CoA + H(+)</text>
        <dbReference type="Rhea" id="RHEA:20888"/>
        <dbReference type="ChEBI" id="CHEBI:11805"/>
        <dbReference type="ChEBI" id="CHEBI:15377"/>
        <dbReference type="ChEBI" id="CHEBI:15378"/>
        <dbReference type="ChEBI" id="CHEBI:57287"/>
        <dbReference type="ChEBI" id="CHEBI:57340"/>
        <dbReference type="EC" id="3.1.2.4"/>
    </reaction>
</comment>
<accession>A0A086XWY3</accession>
<dbReference type="InterPro" id="IPR032259">
    <property type="entry name" value="HIBYL-CoA-H"/>
</dbReference>
<sequence>MTETMIARKEGRAGRLTLNRPKALNALDHEMAQTLEAALDAWRDDPEVDLILIDAEGSRAFCAGGDIAAVYHAGKAGDFAAGGAYWRDEYRMNAKIKEYPKPVIAFMQGFVMGGGVGLGGHGSHRVIGETTQVAMPETGIGLVPDVGGSLVLALSPGRIGEYLGVTGSRINAADAIYAGFADLFIPEANWPALKAKLAETGDPGVLPTGLMPPEPGRLAALRPEIDAAFSGADVREIVERLRAMDSDFARETLDVILQKSALSEQATLRLVRMTRATPTIRDALSNEFRFTLRAAEHSDFLEGVRAQIIDKDRTPRWRWSLATLPPDLVDAMLAPVPAEWRIDFA</sequence>
<dbReference type="InterPro" id="IPR029045">
    <property type="entry name" value="ClpP/crotonase-like_dom_sf"/>
</dbReference>
<organism evidence="5 6">
    <name type="scientific">Paenirhodobacter enshiensis</name>
    <dbReference type="NCBI Taxonomy" id="1105367"/>
    <lineage>
        <taxon>Bacteria</taxon>
        <taxon>Pseudomonadati</taxon>
        <taxon>Pseudomonadota</taxon>
        <taxon>Alphaproteobacteria</taxon>
        <taxon>Rhodobacterales</taxon>
        <taxon>Rhodobacter group</taxon>
        <taxon>Paenirhodobacter</taxon>
    </lineage>
</organism>
<dbReference type="Pfam" id="PF16113">
    <property type="entry name" value="ECH_2"/>
    <property type="match status" value="1"/>
</dbReference>
<evidence type="ECO:0000256" key="2">
    <source>
        <dbReference type="ARBA" id="ARBA00011915"/>
    </source>
</evidence>
<dbReference type="PANTHER" id="PTHR43176:SF3">
    <property type="entry name" value="3-HYDROXYISOBUTYRYL-COA HYDROLASE, MITOCHONDRIAL"/>
    <property type="match status" value="1"/>
</dbReference>
<dbReference type="AlphaFoldDB" id="A0A086XWY3"/>
<dbReference type="EMBL" id="JFZB01000014">
    <property type="protein sequence ID" value="KFI26533.1"/>
    <property type="molecule type" value="Genomic_DNA"/>
</dbReference>